<keyword evidence="4" id="KW-1185">Reference proteome</keyword>
<dbReference type="Proteomes" id="UP000001396">
    <property type="component" value="Unassembled WGS sequence"/>
</dbReference>
<dbReference type="PANTHER" id="PTHR42680">
    <property type="entry name" value="DCTP DEAMINASE"/>
    <property type="match status" value="1"/>
</dbReference>
<organism evidence="3 4">
    <name type="scientific">Heterostelium pallidum (strain ATCC 26659 / Pp 5 / PN500)</name>
    <name type="common">Cellular slime mold</name>
    <name type="synonym">Polysphondylium pallidum</name>
    <dbReference type="NCBI Taxonomy" id="670386"/>
    <lineage>
        <taxon>Eukaryota</taxon>
        <taxon>Amoebozoa</taxon>
        <taxon>Evosea</taxon>
        <taxon>Eumycetozoa</taxon>
        <taxon>Dictyostelia</taxon>
        <taxon>Acytosteliales</taxon>
        <taxon>Acytosteliaceae</taxon>
        <taxon>Heterostelium</taxon>
    </lineage>
</organism>
<sequence length="250" mass="28627">MDNTNNDINKSQSLLSDKAILKHMEKGTVVISPFIRENLSTSSYDVTLGPYFYREKVPEPGQGIYNPYSESMVKKVWGEYQVAEKVKDWSLRSGQKLENIDDDDYIIWIKPGETILGHTNEFIGGNTTVTTMMKARSSLGRNFIEVCKCAGWGDVGYTSRWTMEITNNSLSYSIPLVVFRRIAQIIFFDTEGIVGPSYESSGKYQVSNDVDVLKTKWHPTDMLPKMYKDKEIKQKHQYLSLDDYIIAKQL</sequence>
<proteinExistence type="predicted"/>
<evidence type="ECO:0000256" key="2">
    <source>
        <dbReference type="ARBA" id="ARBA00023080"/>
    </source>
</evidence>
<keyword evidence="2" id="KW-0546">Nucleotide metabolism</keyword>
<dbReference type="GeneID" id="31365111"/>
<dbReference type="Gene3D" id="2.70.40.10">
    <property type="match status" value="1"/>
</dbReference>
<reference evidence="3 4" key="1">
    <citation type="journal article" date="2011" name="Genome Res.">
        <title>Phylogeny-wide analysis of social amoeba genomes highlights ancient origins for complex intercellular communication.</title>
        <authorList>
            <person name="Heidel A.J."/>
            <person name="Lawal H.M."/>
            <person name="Felder M."/>
            <person name="Schilde C."/>
            <person name="Helps N.R."/>
            <person name="Tunggal B."/>
            <person name="Rivero F."/>
            <person name="John U."/>
            <person name="Schleicher M."/>
            <person name="Eichinger L."/>
            <person name="Platzer M."/>
            <person name="Noegel A.A."/>
            <person name="Schaap P."/>
            <person name="Gloeckner G."/>
        </authorList>
    </citation>
    <scope>NUCLEOTIDE SEQUENCE [LARGE SCALE GENOMIC DNA]</scope>
    <source>
        <strain evidence="4">ATCC 26659 / Pp 5 / PN500</strain>
    </source>
</reference>
<evidence type="ECO:0000256" key="1">
    <source>
        <dbReference type="ARBA" id="ARBA00022801"/>
    </source>
</evidence>
<dbReference type="GO" id="GO:0006229">
    <property type="term" value="P:dUTP biosynthetic process"/>
    <property type="evidence" value="ECO:0007669"/>
    <property type="project" value="InterPro"/>
</dbReference>
<name>D3BNW5_HETP5</name>
<dbReference type="AlphaFoldDB" id="D3BNW5"/>
<dbReference type="SUPFAM" id="SSF51283">
    <property type="entry name" value="dUTPase-like"/>
    <property type="match status" value="1"/>
</dbReference>
<accession>D3BNW5</accession>
<evidence type="ECO:0000313" key="3">
    <source>
        <dbReference type="EMBL" id="EFA76884.1"/>
    </source>
</evidence>
<dbReference type="GO" id="GO:0008829">
    <property type="term" value="F:dCTP deaminase activity"/>
    <property type="evidence" value="ECO:0007669"/>
    <property type="project" value="InterPro"/>
</dbReference>
<dbReference type="InParanoid" id="D3BNW5"/>
<dbReference type="InterPro" id="IPR011962">
    <property type="entry name" value="dCTP_deaminase"/>
</dbReference>
<dbReference type="InterPro" id="IPR036157">
    <property type="entry name" value="dUTPase-like_sf"/>
</dbReference>
<keyword evidence="1" id="KW-0378">Hydrolase</keyword>
<dbReference type="PANTHER" id="PTHR42680:SF2">
    <property type="entry name" value="DCTP DEAMINASE"/>
    <property type="match status" value="1"/>
</dbReference>
<evidence type="ECO:0000313" key="4">
    <source>
        <dbReference type="Proteomes" id="UP000001396"/>
    </source>
</evidence>
<protein>
    <submittedName>
        <fullName evidence="3">dCTP deaminase</fullName>
    </submittedName>
</protein>
<dbReference type="FunCoup" id="D3BNW5">
    <property type="interactions" value="41"/>
</dbReference>
<dbReference type="STRING" id="670386.D3BNW5"/>
<dbReference type="CDD" id="cd07557">
    <property type="entry name" value="trimeric_dUTPase"/>
    <property type="match status" value="1"/>
</dbReference>
<dbReference type="InterPro" id="IPR033704">
    <property type="entry name" value="dUTPase_trimeric"/>
</dbReference>
<comment type="caution">
    <text evidence="3">The sequence shown here is derived from an EMBL/GenBank/DDBJ whole genome shotgun (WGS) entry which is preliminary data.</text>
</comment>
<dbReference type="RefSeq" id="XP_020429016.1">
    <property type="nucleotide sequence ID" value="XM_020580429.1"/>
</dbReference>
<dbReference type="EMBL" id="ADBJ01000044">
    <property type="protein sequence ID" value="EFA76884.1"/>
    <property type="molecule type" value="Genomic_DNA"/>
</dbReference>
<dbReference type="OMA" id="IEVCKCA"/>
<dbReference type="Pfam" id="PF22769">
    <property type="entry name" value="DCD"/>
    <property type="match status" value="1"/>
</dbReference>
<gene>
    <name evidence="3" type="ORF">PPL_09636</name>
</gene>